<feature type="signal peptide" evidence="2">
    <location>
        <begin position="1"/>
        <end position="21"/>
    </location>
</feature>
<dbReference type="InterPro" id="IPR037185">
    <property type="entry name" value="EmrE-like"/>
</dbReference>
<name>A0AAE3NT05_9RHOB</name>
<dbReference type="GO" id="GO:0016020">
    <property type="term" value="C:membrane"/>
    <property type="evidence" value="ECO:0007669"/>
    <property type="project" value="InterPro"/>
</dbReference>
<dbReference type="Proteomes" id="UP001220964">
    <property type="component" value="Unassembled WGS sequence"/>
</dbReference>
<dbReference type="SUPFAM" id="SSF103481">
    <property type="entry name" value="Multidrug resistance efflux transporter EmrE"/>
    <property type="match status" value="2"/>
</dbReference>
<comment type="caution">
    <text evidence="4">The sequence shown here is derived from an EMBL/GenBank/DDBJ whole genome shotgun (WGS) entry which is preliminary data.</text>
</comment>
<proteinExistence type="predicted"/>
<feature type="chain" id="PRO_5042124154" evidence="2">
    <location>
        <begin position="22"/>
        <end position="287"/>
    </location>
</feature>
<organism evidence="4 5">
    <name type="scientific">Psychromarinibacter sediminicola</name>
    <dbReference type="NCBI Taxonomy" id="3033385"/>
    <lineage>
        <taxon>Bacteria</taxon>
        <taxon>Pseudomonadati</taxon>
        <taxon>Pseudomonadota</taxon>
        <taxon>Alphaproteobacteria</taxon>
        <taxon>Rhodobacterales</taxon>
        <taxon>Paracoccaceae</taxon>
        <taxon>Psychromarinibacter</taxon>
    </lineage>
</organism>
<keyword evidence="1" id="KW-0812">Transmembrane</keyword>
<feature type="transmembrane region" description="Helical" evidence="1">
    <location>
        <begin position="256"/>
        <end position="274"/>
    </location>
</feature>
<feature type="transmembrane region" description="Helical" evidence="1">
    <location>
        <begin position="116"/>
        <end position="133"/>
    </location>
</feature>
<feature type="domain" description="EamA" evidence="3">
    <location>
        <begin position="142"/>
        <end position="268"/>
    </location>
</feature>
<dbReference type="AlphaFoldDB" id="A0AAE3NT05"/>
<keyword evidence="1" id="KW-1133">Transmembrane helix</keyword>
<dbReference type="PANTHER" id="PTHR22911:SF103">
    <property type="entry name" value="BLR2811 PROTEIN"/>
    <property type="match status" value="1"/>
</dbReference>
<feature type="transmembrane region" description="Helical" evidence="1">
    <location>
        <begin position="172"/>
        <end position="196"/>
    </location>
</feature>
<feature type="transmembrane region" description="Helical" evidence="1">
    <location>
        <begin position="91"/>
        <end position="109"/>
    </location>
</feature>
<feature type="transmembrane region" description="Helical" evidence="1">
    <location>
        <begin position="230"/>
        <end position="250"/>
    </location>
</feature>
<sequence>MRGLALMLLAFFLFSAVDAQAKYLTQTLHPLQVVWFRQLGLLVAVLGLLAAQGVSILRTAHPRLQLARGALAGLSAAAFIFGVSYVPLADAVAVAFIAPFMVTVLGALILREPVGFHRWAAVSLGFAGTLIVIRPGAGVVHPAILLVVLAASLFAARQIVSRYLAASDRTITTVAYTALTGSALLSLALPFVWQWPATGTELLLLAGTAILAGLGEFTLIKALEVGQAAVIAPMQYTMLLWGTFYGWLLFSQFPDGWTWVGAALIVASGLYTLHRERLAARRHRATG</sequence>
<dbReference type="EMBL" id="JARGYC010000029">
    <property type="protein sequence ID" value="MDF0601527.1"/>
    <property type="molecule type" value="Genomic_DNA"/>
</dbReference>
<protein>
    <submittedName>
        <fullName evidence="4">DMT family transporter</fullName>
    </submittedName>
</protein>
<feature type="transmembrane region" description="Helical" evidence="1">
    <location>
        <begin position="66"/>
        <end position="85"/>
    </location>
</feature>
<evidence type="ECO:0000313" key="4">
    <source>
        <dbReference type="EMBL" id="MDF0601527.1"/>
    </source>
</evidence>
<keyword evidence="2" id="KW-0732">Signal</keyword>
<evidence type="ECO:0000313" key="5">
    <source>
        <dbReference type="Proteomes" id="UP001220964"/>
    </source>
</evidence>
<reference evidence="4" key="1">
    <citation type="submission" date="2023-03" db="EMBL/GenBank/DDBJ databases">
        <title>Multiphase analysis and comparison of six strains from genera Psychromarinibacter, Lutimaribacter, and Maritimibacter, including a novel species: Psychromarinibacter sediminicola sp. nov.</title>
        <authorList>
            <person name="Wang Y.-H."/>
            <person name="Ye M.-Q."/>
            <person name="Du Z.-J."/>
        </authorList>
    </citation>
    <scope>NUCLEOTIDE SEQUENCE</scope>
    <source>
        <strain evidence="4">C21-152</strain>
    </source>
</reference>
<feature type="transmembrane region" description="Helical" evidence="1">
    <location>
        <begin position="35"/>
        <end position="54"/>
    </location>
</feature>
<feature type="domain" description="EamA" evidence="3">
    <location>
        <begin position="2"/>
        <end position="133"/>
    </location>
</feature>
<dbReference type="InterPro" id="IPR000620">
    <property type="entry name" value="EamA_dom"/>
</dbReference>
<evidence type="ECO:0000256" key="2">
    <source>
        <dbReference type="SAM" id="SignalP"/>
    </source>
</evidence>
<evidence type="ECO:0000259" key="3">
    <source>
        <dbReference type="Pfam" id="PF00892"/>
    </source>
</evidence>
<keyword evidence="5" id="KW-1185">Reference proteome</keyword>
<keyword evidence="1" id="KW-0472">Membrane</keyword>
<feature type="transmembrane region" description="Helical" evidence="1">
    <location>
        <begin position="202"/>
        <end position="223"/>
    </location>
</feature>
<gene>
    <name evidence="4" type="ORF">P1J78_12350</name>
</gene>
<evidence type="ECO:0000256" key="1">
    <source>
        <dbReference type="SAM" id="Phobius"/>
    </source>
</evidence>
<feature type="transmembrane region" description="Helical" evidence="1">
    <location>
        <begin position="139"/>
        <end position="160"/>
    </location>
</feature>
<accession>A0AAE3NT05</accession>
<dbReference type="PANTHER" id="PTHR22911">
    <property type="entry name" value="ACYL-MALONYL CONDENSING ENZYME-RELATED"/>
    <property type="match status" value="1"/>
</dbReference>
<dbReference type="Pfam" id="PF00892">
    <property type="entry name" value="EamA"/>
    <property type="match status" value="2"/>
</dbReference>